<accession>A0AAD1TP24</accession>
<gene>
    <name evidence="2" type="ORF">PECUL_23A017123</name>
</gene>
<sequence>MGSETPRLLGEKRGSDAHNVKKANALRLSHTLQKLYPNRRSSQRLTMNRERRSDVTRPQEDSSGHLSVVDLHRDIQSVGEKIDRLETKVDELCKVHNKDVDILAAM</sequence>
<name>A0AAD1TP24_PELCU</name>
<dbReference type="Proteomes" id="UP001295444">
    <property type="component" value="Chromosome 13"/>
</dbReference>
<keyword evidence="3" id="KW-1185">Reference proteome</keyword>
<protein>
    <submittedName>
        <fullName evidence="2">Uncharacterized protein</fullName>
    </submittedName>
</protein>
<feature type="compositionally biased region" description="Basic and acidic residues" evidence="1">
    <location>
        <begin position="47"/>
        <end position="63"/>
    </location>
</feature>
<organism evidence="2 3">
    <name type="scientific">Pelobates cultripes</name>
    <name type="common">Western spadefoot toad</name>
    <dbReference type="NCBI Taxonomy" id="61616"/>
    <lineage>
        <taxon>Eukaryota</taxon>
        <taxon>Metazoa</taxon>
        <taxon>Chordata</taxon>
        <taxon>Craniata</taxon>
        <taxon>Vertebrata</taxon>
        <taxon>Euteleostomi</taxon>
        <taxon>Amphibia</taxon>
        <taxon>Batrachia</taxon>
        <taxon>Anura</taxon>
        <taxon>Pelobatoidea</taxon>
        <taxon>Pelobatidae</taxon>
        <taxon>Pelobates</taxon>
    </lineage>
</organism>
<dbReference type="AlphaFoldDB" id="A0AAD1TP24"/>
<feature type="compositionally biased region" description="Basic and acidic residues" evidence="1">
    <location>
        <begin position="9"/>
        <end position="19"/>
    </location>
</feature>
<feature type="region of interest" description="Disordered" evidence="1">
    <location>
        <begin position="1"/>
        <end position="67"/>
    </location>
</feature>
<reference evidence="2" key="1">
    <citation type="submission" date="2022-03" db="EMBL/GenBank/DDBJ databases">
        <authorList>
            <person name="Alioto T."/>
            <person name="Alioto T."/>
            <person name="Gomez Garrido J."/>
        </authorList>
    </citation>
    <scope>NUCLEOTIDE SEQUENCE</scope>
</reference>
<evidence type="ECO:0000313" key="3">
    <source>
        <dbReference type="Proteomes" id="UP001295444"/>
    </source>
</evidence>
<evidence type="ECO:0000256" key="1">
    <source>
        <dbReference type="SAM" id="MobiDB-lite"/>
    </source>
</evidence>
<dbReference type="EMBL" id="OW240924">
    <property type="protein sequence ID" value="CAH2328732.1"/>
    <property type="molecule type" value="Genomic_DNA"/>
</dbReference>
<evidence type="ECO:0000313" key="2">
    <source>
        <dbReference type="EMBL" id="CAH2328732.1"/>
    </source>
</evidence>
<proteinExistence type="predicted"/>